<feature type="compositionally biased region" description="Polar residues" evidence="1">
    <location>
        <begin position="83"/>
        <end position="93"/>
    </location>
</feature>
<reference evidence="2 3" key="1">
    <citation type="submission" date="2023-03" db="EMBL/GenBank/DDBJ databases">
        <title>High-quality genome of Scylla paramamosain provides insights in environmental adaptation.</title>
        <authorList>
            <person name="Zhang L."/>
        </authorList>
    </citation>
    <scope>NUCLEOTIDE SEQUENCE [LARGE SCALE GENOMIC DNA]</scope>
    <source>
        <strain evidence="2">LZ_2023a</strain>
        <tissue evidence="2">Muscle</tissue>
    </source>
</reference>
<proteinExistence type="predicted"/>
<feature type="compositionally biased region" description="Basic residues" evidence="1">
    <location>
        <begin position="97"/>
        <end position="106"/>
    </location>
</feature>
<name>A0AAW0TL22_SCYPA</name>
<evidence type="ECO:0000313" key="2">
    <source>
        <dbReference type="EMBL" id="KAK8388126.1"/>
    </source>
</evidence>
<accession>A0AAW0TL22</accession>
<gene>
    <name evidence="2" type="ORF">O3P69_020188</name>
</gene>
<dbReference type="AlphaFoldDB" id="A0AAW0TL22"/>
<organism evidence="2 3">
    <name type="scientific">Scylla paramamosain</name>
    <name type="common">Mud crab</name>
    <dbReference type="NCBI Taxonomy" id="85552"/>
    <lineage>
        <taxon>Eukaryota</taxon>
        <taxon>Metazoa</taxon>
        <taxon>Ecdysozoa</taxon>
        <taxon>Arthropoda</taxon>
        <taxon>Crustacea</taxon>
        <taxon>Multicrustacea</taxon>
        <taxon>Malacostraca</taxon>
        <taxon>Eumalacostraca</taxon>
        <taxon>Eucarida</taxon>
        <taxon>Decapoda</taxon>
        <taxon>Pleocyemata</taxon>
        <taxon>Brachyura</taxon>
        <taxon>Eubrachyura</taxon>
        <taxon>Portunoidea</taxon>
        <taxon>Portunidae</taxon>
        <taxon>Portuninae</taxon>
        <taxon>Scylla</taxon>
    </lineage>
</organism>
<evidence type="ECO:0000313" key="3">
    <source>
        <dbReference type="Proteomes" id="UP001487740"/>
    </source>
</evidence>
<dbReference type="EMBL" id="JARAKH010000029">
    <property type="protein sequence ID" value="KAK8388126.1"/>
    <property type="molecule type" value="Genomic_DNA"/>
</dbReference>
<evidence type="ECO:0000256" key="1">
    <source>
        <dbReference type="SAM" id="MobiDB-lite"/>
    </source>
</evidence>
<feature type="region of interest" description="Disordered" evidence="1">
    <location>
        <begin position="53"/>
        <end position="107"/>
    </location>
</feature>
<protein>
    <submittedName>
        <fullName evidence="2">Uncharacterized protein</fullName>
    </submittedName>
</protein>
<comment type="caution">
    <text evidence="2">The sequence shown here is derived from an EMBL/GenBank/DDBJ whole genome shotgun (WGS) entry which is preliminary data.</text>
</comment>
<sequence>MRLHVTSCSSVHQAGSKGSVVVVVGVVGTCECRCTQEVKLPKLVATNSATYNIDDAVQDTQPPEDDFQTRQPDVEEKDDEAEQQSSSTRSSTACKPPVRRAPKRKATSNLVEEALAVLTKPDDECDTFGPISALIGRDEFMIGRDSAVIGHIHRGL</sequence>
<dbReference type="Proteomes" id="UP001487740">
    <property type="component" value="Unassembled WGS sequence"/>
</dbReference>
<keyword evidence="3" id="KW-1185">Reference proteome</keyword>